<feature type="region of interest" description="Disordered" evidence="1">
    <location>
        <begin position="36"/>
        <end position="62"/>
    </location>
</feature>
<comment type="caution">
    <text evidence="3">The sequence shown here is derived from an EMBL/GenBank/DDBJ whole genome shotgun (WGS) entry which is preliminary data.</text>
</comment>
<feature type="domain" description="C2H2-type" evidence="2">
    <location>
        <begin position="179"/>
        <end position="200"/>
    </location>
</feature>
<organism evidence="3 4">
    <name type="scientific">Caenorhabditis nigoni</name>
    <dbReference type="NCBI Taxonomy" id="1611254"/>
    <lineage>
        <taxon>Eukaryota</taxon>
        <taxon>Metazoa</taxon>
        <taxon>Ecdysozoa</taxon>
        <taxon>Nematoda</taxon>
        <taxon>Chromadorea</taxon>
        <taxon>Rhabditida</taxon>
        <taxon>Rhabditina</taxon>
        <taxon>Rhabditomorpha</taxon>
        <taxon>Rhabditoidea</taxon>
        <taxon>Rhabditidae</taxon>
        <taxon>Peloderinae</taxon>
        <taxon>Caenorhabditis</taxon>
    </lineage>
</organism>
<evidence type="ECO:0000313" key="4">
    <source>
        <dbReference type="Proteomes" id="UP000230233"/>
    </source>
</evidence>
<evidence type="ECO:0000313" key="3">
    <source>
        <dbReference type="EMBL" id="PIC19193.1"/>
    </source>
</evidence>
<gene>
    <name evidence="3" type="primary">Cnig_chr_X.g24823</name>
    <name evidence="3" type="ORF">B9Z55_024823</name>
</gene>
<evidence type="ECO:0000259" key="2">
    <source>
        <dbReference type="PROSITE" id="PS00028"/>
    </source>
</evidence>
<proteinExistence type="predicted"/>
<dbReference type="AlphaFoldDB" id="A0A2G5SW74"/>
<keyword evidence="4" id="KW-1185">Reference proteome</keyword>
<dbReference type="EMBL" id="PDUG01000006">
    <property type="protein sequence ID" value="PIC19193.1"/>
    <property type="molecule type" value="Genomic_DNA"/>
</dbReference>
<reference evidence="4" key="1">
    <citation type="submission" date="2017-10" db="EMBL/GenBank/DDBJ databases">
        <title>Rapid genome shrinkage in a self-fertile nematode reveals novel sperm competition proteins.</title>
        <authorList>
            <person name="Yin D."/>
            <person name="Schwarz E.M."/>
            <person name="Thomas C.G."/>
            <person name="Felde R.L."/>
            <person name="Korf I.F."/>
            <person name="Cutter A.D."/>
            <person name="Schartner C.M."/>
            <person name="Ralston E.J."/>
            <person name="Meyer B.J."/>
            <person name="Haag E.S."/>
        </authorList>
    </citation>
    <scope>NUCLEOTIDE SEQUENCE [LARGE SCALE GENOMIC DNA]</scope>
    <source>
        <strain evidence="4">JU1422</strain>
    </source>
</reference>
<name>A0A2G5SW74_9PELO</name>
<dbReference type="InterPro" id="IPR013087">
    <property type="entry name" value="Znf_C2H2_type"/>
</dbReference>
<protein>
    <recommendedName>
        <fullName evidence="2">C2H2-type domain-containing protein</fullName>
    </recommendedName>
</protein>
<dbReference type="PROSITE" id="PS00028">
    <property type="entry name" value="ZINC_FINGER_C2H2_1"/>
    <property type="match status" value="1"/>
</dbReference>
<dbReference type="OrthoDB" id="10606637at2759"/>
<evidence type="ECO:0000256" key="1">
    <source>
        <dbReference type="SAM" id="MobiDB-lite"/>
    </source>
</evidence>
<dbReference type="Proteomes" id="UP000230233">
    <property type="component" value="Chromosome X"/>
</dbReference>
<sequence length="243" mass="28133">MLVIIDIEPSSKFDELVKFMIQNSVDFHVTHRSVGMQKESQIKKTETDEEQYPSPDSIESTQMENVIREEQPLEENQLEPITTPNRFEPPSYPSHLFTFPKTEAVEVPSSPGTSAMDQSTSEELGNIPNPFLTQTANMTSRNITPRTKRGTCGLCKKEMSLKNRHMHIFNHLSFKLYECQECKLHFPQPSHSLKHYQQEHPTIEAKSFVRATLSTEEEFEYDSMKQQCFPGRRRFNQAGKYVI</sequence>
<accession>A0A2G5SW74</accession>